<evidence type="ECO:0000313" key="3">
    <source>
        <dbReference type="EMBL" id="MER9404259.1"/>
    </source>
</evidence>
<dbReference type="EMBL" id="JAMYQB010000005">
    <property type="protein sequence ID" value="MER9404259.1"/>
    <property type="molecule type" value="Genomic_DNA"/>
</dbReference>
<dbReference type="SUPFAM" id="SSF88713">
    <property type="entry name" value="Glycoside hydrolase/deacetylase"/>
    <property type="match status" value="1"/>
</dbReference>
<proteinExistence type="predicted"/>
<dbReference type="InterPro" id="IPR011330">
    <property type="entry name" value="Glyco_hydro/deAcase_b/a-brl"/>
</dbReference>
<keyword evidence="4" id="KW-1185">Reference proteome</keyword>
<evidence type="ECO:0000313" key="4">
    <source>
        <dbReference type="Proteomes" id="UP001433071"/>
    </source>
</evidence>
<dbReference type="RefSeq" id="WP_352557332.1">
    <property type="nucleotide sequence ID" value="NZ_JAMYQB010000005.1"/>
</dbReference>
<organism evidence="3 4">
    <name type="scientific">Mesorhizobium caraganae</name>
    <dbReference type="NCBI Taxonomy" id="483206"/>
    <lineage>
        <taxon>Bacteria</taxon>
        <taxon>Pseudomonadati</taxon>
        <taxon>Pseudomonadota</taxon>
        <taxon>Alphaproteobacteria</taxon>
        <taxon>Hyphomicrobiales</taxon>
        <taxon>Phyllobacteriaceae</taxon>
        <taxon>Mesorhizobium</taxon>
    </lineage>
</organism>
<feature type="region of interest" description="Disordered" evidence="1">
    <location>
        <begin position="327"/>
        <end position="356"/>
    </location>
</feature>
<dbReference type="InterPro" id="IPR052740">
    <property type="entry name" value="CE4"/>
</dbReference>
<evidence type="ECO:0000256" key="1">
    <source>
        <dbReference type="SAM" id="MobiDB-lite"/>
    </source>
</evidence>
<dbReference type="Proteomes" id="UP001433071">
    <property type="component" value="Unassembled WGS sequence"/>
</dbReference>
<dbReference type="Gene3D" id="3.20.20.370">
    <property type="entry name" value="Glycoside hydrolase/deacetylase"/>
    <property type="match status" value="1"/>
</dbReference>
<sequence length="356" mass="38687">MPLLSRVVAFSTAMLATAGAVFADPPAAPVPAKPKQVVIISFDSAREISQWQRSRALAKRTGAHFTYFLSCVFLLSQQTRAEYTPPGKSAGKSNIGFAASKQEVADRLEQIGFAASEGHDIASHGCGHFDGKDWSKADWLKEFASFERILENAYSINGITPEPKGWHDIARAVVGFRAPYLSTSKGLYEALPEAGYHYDASGVSKGPVEPPTGGGLTRFSLPQIPEGPSGRPVIAMDYNLYVRHSGGFERPSQAAEFSDRTYQAFRAAFDKQYQGTRIPLVLSFHFTLMNDGAYWNALERFAGETCVKADVECISFRDYVQRQRGVERQASVGGGPPHVHPTPTSSPKCDQAGSGS</sequence>
<feature type="signal peptide" evidence="2">
    <location>
        <begin position="1"/>
        <end position="23"/>
    </location>
</feature>
<accession>A0ABV1YX45</accession>
<gene>
    <name evidence="3" type="ORF">NKI36_09370</name>
</gene>
<dbReference type="CDD" id="cd10976">
    <property type="entry name" value="CE4_CDA_like_3"/>
    <property type="match status" value="1"/>
</dbReference>
<feature type="chain" id="PRO_5046553849" evidence="2">
    <location>
        <begin position="24"/>
        <end position="356"/>
    </location>
</feature>
<dbReference type="PANTHER" id="PTHR45985">
    <property type="match status" value="1"/>
</dbReference>
<dbReference type="PANTHER" id="PTHR45985:SF3">
    <property type="entry name" value="CHITIN DEACETYLASE-LIKE 4"/>
    <property type="match status" value="1"/>
</dbReference>
<keyword evidence="2" id="KW-0732">Signal</keyword>
<reference evidence="3 4" key="1">
    <citation type="journal article" date="2024" name="Proc. Natl. Acad. Sci. U.S.A.">
        <title>The evolutionary genomics of adaptation to stress in wild rhizobium bacteria.</title>
        <authorList>
            <person name="Kehlet-Delgado H."/>
            <person name="Montoya A.P."/>
            <person name="Jensen K.T."/>
            <person name="Wendlandt C.E."/>
            <person name="Dexheimer C."/>
            <person name="Roberts M."/>
            <person name="Torres Martinez L."/>
            <person name="Friesen M.L."/>
            <person name="Griffitts J.S."/>
            <person name="Porter S.S."/>
        </authorList>
    </citation>
    <scope>NUCLEOTIDE SEQUENCE [LARGE SCALE GENOMIC DNA]</scope>
    <source>
        <strain evidence="3 4">M0641</strain>
    </source>
</reference>
<evidence type="ECO:0000256" key="2">
    <source>
        <dbReference type="SAM" id="SignalP"/>
    </source>
</evidence>
<comment type="caution">
    <text evidence="3">The sequence shown here is derived from an EMBL/GenBank/DDBJ whole genome shotgun (WGS) entry which is preliminary data.</text>
</comment>
<protein>
    <submittedName>
        <fullName evidence="3">Polysaccharide deacetylase</fullName>
    </submittedName>
</protein>
<name>A0ABV1YX45_9HYPH</name>